<feature type="compositionally biased region" description="Polar residues" evidence="1">
    <location>
        <begin position="33"/>
        <end position="48"/>
    </location>
</feature>
<dbReference type="InParanoid" id="A0A3N4KQK4"/>
<keyword evidence="3" id="KW-1185">Reference proteome</keyword>
<reference evidence="2 3" key="1">
    <citation type="journal article" date="2018" name="Nat. Ecol. Evol.">
        <title>Pezizomycetes genomes reveal the molecular basis of ectomycorrhizal truffle lifestyle.</title>
        <authorList>
            <person name="Murat C."/>
            <person name="Payen T."/>
            <person name="Noel B."/>
            <person name="Kuo A."/>
            <person name="Morin E."/>
            <person name="Chen J."/>
            <person name="Kohler A."/>
            <person name="Krizsan K."/>
            <person name="Balestrini R."/>
            <person name="Da Silva C."/>
            <person name="Montanini B."/>
            <person name="Hainaut M."/>
            <person name="Levati E."/>
            <person name="Barry K.W."/>
            <person name="Belfiori B."/>
            <person name="Cichocki N."/>
            <person name="Clum A."/>
            <person name="Dockter R.B."/>
            <person name="Fauchery L."/>
            <person name="Guy J."/>
            <person name="Iotti M."/>
            <person name="Le Tacon F."/>
            <person name="Lindquist E.A."/>
            <person name="Lipzen A."/>
            <person name="Malagnac F."/>
            <person name="Mello A."/>
            <person name="Molinier V."/>
            <person name="Miyauchi S."/>
            <person name="Poulain J."/>
            <person name="Riccioni C."/>
            <person name="Rubini A."/>
            <person name="Sitrit Y."/>
            <person name="Splivallo R."/>
            <person name="Traeger S."/>
            <person name="Wang M."/>
            <person name="Zifcakova L."/>
            <person name="Wipf D."/>
            <person name="Zambonelli A."/>
            <person name="Paolocci F."/>
            <person name="Nowrousian M."/>
            <person name="Ottonello S."/>
            <person name="Baldrian P."/>
            <person name="Spatafora J.W."/>
            <person name="Henrissat B."/>
            <person name="Nagy L.G."/>
            <person name="Aury J.M."/>
            <person name="Wincker P."/>
            <person name="Grigoriev I.V."/>
            <person name="Bonfante P."/>
            <person name="Martin F.M."/>
        </authorList>
    </citation>
    <scope>NUCLEOTIDE SEQUENCE [LARGE SCALE GENOMIC DNA]</scope>
    <source>
        <strain evidence="2 3">CCBAS932</strain>
    </source>
</reference>
<dbReference type="OrthoDB" id="5364829at2759"/>
<proteinExistence type="predicted"/>
<dbReference type="AlphaFoldDB" id="A0A3N4KQK4"/>
<evidence type="ECO:0000256" key="1">
    <source>
        <dbReference type="SAM" id="MobiDB-lite"/>
    </source>
</evidence>
<dbReference type="EMBL" id="ML119126">
    <property type="protein sequence ID" value="RPB12873.1"/>
    <property type="molecule type" value="Genomic_DNA"/>
</dbReference>
<feature type="region of interest" description="Disordered" evidence="1">
    <location>
        <begin position="1"/>
        <end position="48"/>
    </location>
</feature>
<evidence type="ECO:0000313" key="3">
    <source>
        <dbReference type="Proteomes" id="UP000277580"/>
    </source>
</evidence>
<sequence length="383" mass="44167">MHHCRLHPPPNQGQHPAHGSGNGNGRAKDPPQLQGTYTHKTQHYPTSANSSTRFIKHFAESFRCMDKSRKWLLPSGIYVEDRLYNCFKDAPKECAVHSWVIDIRDTSVRECFPREEDWEAICAAIPPMPDPNPSFVRSMLQFATLRTADQLRDYLDITPAFKPEELPNLTPEERLGRRWVNAVLRRWSDLCQTPNVFEQNHREFWYISNFWGAVFDQCMSTIPGSYMSRGESKSLCTTDRKNMHPEHKKRKRIGHLYDGILQLNGHEVGVAEHARYFAGEKEKKWVADTLKVVKVLHDMLYHLQMHVHSDSPDGLGGLHVVGMVTAGWRCQFLRMVYGKGYICLLSTDDVRKIPTSVENISSLLELLGFLWKTRVRSLLLHYA</sequence>
<organism evidence="2 3">
    <name type="scientific">Morchella conica CCBAS932</name>
    <dbReference type="NCBI Taxonomy" id="1392247"/>
    <lineage>
        <taxon>Eukaryota</taxon>
        <taxon>Fungi</taxon>
        <taxon>Dikarya</taxon>
        <taxon>Ascomycota</taxon>
        <taxon>Pezizomycotina</taxon>
        <taxon>Pezizomycetes</taxon>
        <taxon>Pezizales</taxon>
        <taxon>Morchellaceae</taxon>
        <taxon>Morchella</taxon>
    </lineage>
</organism>
<evidence type="ECO:0000313" key="2">
    <source>
        <dbReference type="EMBL" id="RPB12873.1"/>
    </source>
</evidence>
<accession>A0A3N4KQK4</accession>
<dbReference type="Proteomes" id="UP000277580">
    <property type="component" value="Unassembled WGS sequence"/>
</dbReference>
<gene>
    <name evidence="2" type="ORF">P167DRAFT_146877</name>
</gene>
<name>A0A3N4KQK4_9PEZI</name>
<protein>
    <submittedName>
        <fullName evidence="2">Uncharacterized protein</fullName>
    </submittedName>
</protein>